<gene>
    <name evidence="2" type="ORF">scyTo_0017783</name>
</gene>
<feature type="region of interest" description="Disordered" evidence="1">
    <location>
        <begin position="1"/>
        <end position="36"/>
    </location>
</feature>
<organism evidence="2 3">
    <name type="scientific">Scyliorhinus torazame</name>
    <name type="common">Cloudy catshark</name>
    <name type="synonym">Catulus torazame</name>
    <dbReference type="NCBI Taxonomy" id="75743"/>
    <lineage>
        <taxon>Eukaryota</taxon>
        <taxon>Metazoa</taxon>
        <taxon>Chordata</taxon>
        <taxon>Craniata</taxon>
        <taxon>Vertebrata</taxon>
        <taxon>Chondrichthyes</taxon>
        <taxon>Elasmobranchii</taxon>
        <taxon>Galeomorphii</taxon>
        <taxon>Galeoidea</taxon>
        <taxon>Carcharhiniformes</taxon>
        <taxon>Scyliorhinidae</taxon>
        <taxon>Scyliorhinus</taxon>
    </lineage>
</organism>
<dbReference type="AlphaFoldDB" id="A0A401Q076"/>
<reference evidence="2 3" key="1">
    <citation type="journal article" date="2018" name="Nat. Ecol. Evol.">
        <title>Shark genomes provide insights into elasmobranch evolution and the origin of vertebrates.</title>
        <authorList>
            <person name="Hara Y"/>
            <person name="Yamaguchi K"/>
            <person name="Onimaru K"/>
            <person name="Kadota M"/>
            <person name="Koyanagi M"/>
            <person name="Keeley SD"/>
            <person name="Tatsumi K"/>
            <person name="Tanaka K"/>
            <person name="Motone F"/>
            <person name="Kageyama Y"/>
            <person name="Nozu R"/>
            <person name="Adachi N"/>
            <person name="Nishimura O"/>
            <person name="Nakagawa R"/>
            <person name="Tanegashima C"/>
            <person name="Kiyatake I"/>
            <person name="Matsumoto R"/>
            <person name="Murakumo K"/>
            <person name="Nishida K"/>
            <person name="Terakita A"/>
            <person name="Kuratani S"/>
            <person name="Sato K"/>
            <person name="Hyodo S Kuraku.S."/>
        </authorList>
    </citation>
    <scope>NUCLEOTIDE SEQUENCE [LARGE SCALE GENOMIC DNA]</scope>
</reference>
<protein>
    <submittedName>
        <fullName evidence="2">Uncharacterized protein</fullName>
    </submittedName>
</protein>
<accession>A0A401Q076</accession>
<sequence>MRRPAKRLATAHARLTHHRAPGALAQESRGRPLGYRYQRPAGRRKASEWGGAFCPFAVGYVTGTTPMIDGGLGQ</sequence>
<evidence type="ECO:0000313" key="3">
    <source>
        <dbReference type="Proteomes" id="UP000288216"/>
    </source>
</evidence>
<evidence type="ECO:0000313" key="2">
    <source>
        <dbReference type="EMBL" id="GCB78766.1"/>
    </source>
</evidence>
<comment type="caution">
    <text evidence="2">The sequence shown here is derived from an EMBL/GenBank/DDBJ whole genome shotgun (WGS) entry which is preliminary data.</text>
</comment>
<dbReference type="EMBL" id="BFAA01011846">
    <property type="protein sequence ID" value="GCB78766.1"/>
    <property type="molecule type" value="Genomic_DNA"/>
</dbReference>
<proteinExistence type="predicted"/>
<dbReference type="Proteomes" id="UP000288216">
    <property type="component" value="Unassembled WGS sequence"/>
</dbReference>
<name>A0A401Q076_SCYTO</name>
<keyword evidence="3" id="KW-1185">Reference proteome</keyword>
<evidence type="ECO:0000256" key="1">
    <source>
        <dbReference type="SAM" id="MobiDB-lite"/>
    </source>
</evidence>